<dbReference type="PROSITE" id="PS00330">
    <property type="entry name" value="HEMOLYSIN_CALCIUM"/>
    <property type="match status" value="3"/>
</dbReference>
<sequence length="257" mass="26126">MADTQEILDKTNAKIAEIQARIGSIGGITQNGTSGKDFLVGNRFSDSVIDGRDGDDRIFGGFVNDILYGDAGNDFVDGGNGDDILYGGDGNDNIFGKLGNDFLDGGTSNDLLDGSLGDDQLDGGDGNDQLTGGSGNDILLGGNGIDSLTGAGGNQTGGTPQQDILIGGPLDGDGNPLLDGSPDTFVLGNDNGSFYTSAGFDDYALILGFEKGVDALQLSPVGNYQLSLGSFFTDTDTGIFNGNDLIGIVVGVDLTAA</sequence>
<comment type="caution">
    <text evidence="4">The sequence shown here is derived from an EMBL/GenBank/DDBJ whole genome shotgun (WGS) entry which is preliminary data.</text>
</comment>
<dbReference type="GO" id="GO:0005576">
    <property type="term" value="C:extracellular region"/>
    <property type="evidence" value="ECO:0007669"/>
    <property type="project" value="UniProtKB-SubCell"/>
</dbReference>
<dbReference type="InterPro" id="IPR001343">
    <property type="entry name" value="Hemolysn_Ca-bd"/>
</dbReference>
<dbReference type="InterPro" id="IPR050557">
    <property type="entry name" value="RTX_toxin/Mannuronan_C5-epim"/>
</dbReference>
<organism evidence="4 5">
    <name type="scientific">Cyanomargarita calcarea GSE-NOS-MK-12-04C</name>
    <dbReference type="NCBI Taxonomy" id="2839659"/>
    <lineage>
        <taxon>Bacteria</taxon>
        <taxon>Bacillati</taxon>
        <taxon>Cyanobacteriota</taxon>
        <taxon>Cyanophyceae</taxon>
        <taxon>Nostocales</taxon>
        <taxon>Cyanomargaritaceae</taxon>
        <taxon>Cyanomargarita</taxon>
    </lineage>
</organism>
<dbReference type="GO" id="GO:0005509">
    <property type="term" value="F:calcium ion binding"/>
    <property type="evidence" value="ECO:0007669"/>
    <property type="project" value="InterPro"/>
</dbReference>
<dbReference type="InterPro" id="IPR018511">
    <property type="entry name" value="Hemolysin-typ_Ca-bd_CS"/>
</dbReference>
<evidence type="ECO:0000313" key="4">
    <source>
        <dbReference type="EMBL" id="MBW4666322.1"/>
    </source>
</evidence>
<dbReference type="InterPro" id="IPR011049">
    <property type="entry name" value="Serralysin-like_metalloprot_C"/>
</dbReference>
<dbReference type="SUPFAM" id="SSF51120">
    <property type="entry name" value="beta-Roll"/>
    <property type="match status" value="1"/>
</dbReference>
<name>A0A951QJV1_9CYAN</name>
<reference evidence="4" key="1">
    <citation type="submission" date="2021-05" db="EMBL/GenBank/DDBJ databases">
        <authorList>
            <person name="Pietrasiak N."/>
            <person name="Ward R."/>
            <person name="Stajich J.E."/>
            <person name="Kurbessoian T."/>
        </authorList>
    </citation>
    <scope>NUCLEOTIDE SEQUENCE</scope>
    <source>
        <strain evidence="4">GSE-NOS-MK-12-04C</strain>
    </source>
</reference>
<proteinExistence type="predicted"/>
<evidence type="ECO:0000313" key="5">
    <source>
        <dbReference type="Proteomes" id="UP000729701"/>
    </source>
</evidence>
<dbReference type="AlphaFoldDB" id="A0A951QJV1"/>
<dbReference type="PRINTS" id="PR00313">
    <property type="entry name" value="CABNDNGRPT"/>
</dbReference>
<keyword evidence="2" id="KW-0964">Secreted</keyword>
<evidence type="ECO:0000256" key="1">
    <source>
        <dbReference type="ARBA" id="ARBA00004613"/>
    </source>
</evidence>
<dbReference type="PANTHER" id="PTHR38340:SF1">
    <property type="entry name" value="S-LAYER PROTEIN"/>
    <property type="match status" value="1"/>
</dbReference>
<evidence type="ECO:0000256" key="2">
    <source>
        <dbReference type="ARBA" id="ARBA00022525"/>
    </source>
</evidence>
<gene>
    <name evidence="4" type="ORF">KME60_02475</name>
</gene>
<dbReference type="Pfam" id="PF00353">
    <property type="entry name" value="HemolysinCabind"/>
    <property type="match status" value="3"/>
</dbReference>
<reference evidence="4" key="2">
    <citation type="journal article" date="2022" name="Microbiol. Resour. Announc.">
        <title>Metagenome Sequencing to Explore Phylogenomics of Terrestrial Cyanobacteria.</title>
        <authorList>
            <person name="Ward R.D."/>
            <person name="Stajich J.E."/>
            <person name="Johansen J.R."/>
            <person name="Huntemann M."/>
            <person name="Clum A."/>
            <person name="Foster B."/>
            <person name="Foster B."/>
            <person name="Roux S."/>
            <person name="Palaniappan K."/>
            <person name="Varghese N."/>
            <person name="Mukherjee S."/>
            <person name="Reddy T.B.K."/>
            <person name="Daum C."/>
            <person name="Copeland A."/>
            <person name="Chen I.A."/>
            <person name="Ivanova N.N."/>
            <person name="Kyrpides N.C."/>
            <person name="Shapiro N."/>
            <person name="Eloe-Fadrosh E.A."/>
            <person name="Pietrasiak N."/>
        </authorList>
    </citation>
    <scope>NUCLEOTIDE SEQUENCE</scope>
    <source>
        <strain evidence="4">GSE-NOS-MK-12-04C</strain>
    </source>
</reference>
<dbReference type="Gene3D" id="2.150.10.10">
    <property type="entry name" value="Serralysin-like metalloprotease, C-terminal"/>
    <property type="match status" value="3"/>
</dbReference>
<evidence type="ECO:0008006" key="6">
    <source>
        <dbReference type="Google" id="ProtNLM"/>
    </source>
</evidence>
<dbReference type="Proteomes" id="UP000729701">
    <property type="component" value="Unassembled WGS sequence"/>
</dbReference>
<comment type="subcellular location">
    <subcellularLocation>
        <location evidence="1">Secreted</location>
    </subcellularLocation>
</comment>
<dbReference type="EMBL" id="JAHHGZ010000002">
    <property type="protein sequence ID" value="MBW4666322.1"/>
    <property type="molecule type" value="Genomic_DNA"/>
</dbReference>
<accession>A0A951QJV1</accession>
<dbReference type="PANTHER" id="PTHR38340">
    <property type="entry name" value="S-LAYER PROTEIN"/>
    <property type="match status" value="1"/>
</dbReference>
<feature type="region of interest" description="Disordered" evidence="3">
    <location>
        <begin position="114"/>
        <end position="133"/>
    </location>
</feature>
<protein>
    <recommendedName>
        <fullName evidence="6">Calcium-binding protein</fullName>
    </recommendedName>
</protein>
<evidence type="ECO:0000256" key="3">
    <source>
        <dbReference type="SAM" id="MobiDB-lite"/>
    </source>
</evidence>